<accession>A0A2I0HSR4</accession>
<dbReference type="EMBL" id="PGOL01005719">
    <property type="protein sequence ID" value="PKI34747.1"/>
    <property type="molecule type" value="Genomic_DNA"/>
</dbReference>
<evidence type="ECO:0000313" key="1">
    <source>
        <dbReference type="EMBL" id="PKI34747.1"/>
    </source>
</evidence>
<keyword evidence="2" id="KW-1185">Reference proteome</keyword>
<proteinExistence type="predicted"/>
<dbReference type="Proteomes" id="UP000233551">
    <property type="component" value="Unassembled WGS sequence"/>
</dbReference>
<reference evidence="1 2" key="1">
    <citation type="submission" date="2017-11" db="EMBL/GenBank/DDBJ databases">
        <title>De-novo sequencing of pomegranate (Punica granatum L.) genome.</title>
        <authorList>
            <person name="Akparov Z."/>
            <person name="Amiraslanov A."/>
            <person name="Hajiyeva S."/>
            <person name="Abbasov M."/>
            <person name="Kaur K."/>
            <person name="Hamwieh A."/>
            <person name="Solovyev V."/>
            <person name="Salamov A."/>
            <person name="Braich B."/>
            <person name="Kosarev P."/>
            <person name="Mahmoud A."/>
            <person name="Hajiyev E."/>
            <person name="Babayeva S."/>
            <person name="Izzatullayeva V."/>
            <person name="Mammadov A."/>
            <person name="Mammadov A."/>
            <person name="Sharifova S."/>
            <person name="Ojaghi J."/>
            <person name="Eynullazada K."/>
            <person name="Bayramov B."/>
            <person name="Abdulazimova A."/>
            <person name="Shahmuradov I."/>
        </authorList>
    </citation>
    <scope>NUCLEOTIDE SEQUENCE [LARGE SCALE GENOMIC DNA]</scope>
    <source>
        <strain evidence="2">cv. AG2017</strain>
        <tissue evidence="1">Leaf</tissue>
    </source>
</reference>
<comment type="caution">
    <text evidence="1">The sequence shown here is derived from an EMBL/GenBank/DDBJ whole genome shotgun (WGS) entry which is preliminary data.</text>
</comment>
<sequence length="112" mass="12473">MPFAYMLMGFLNYIGPVNNFKSDSVVMDMSKPFLNVTVYGFLKIGVVNTSESLHQFPSPYFAPSISTVSLFAQLSEEFSNAVTRVAAEDAYYYIKRGLRLILITHGIVDGTT</sequence>
<name>A0A2I0HSR4_PUNGR</name>
<dbReference type="AlphaFoldDB" id="A0A2I0HSR4"/>
<evidence type="ECO:0000313" key="2">
    <source>
        <dbReference type="Proteomes" id="UP000233551"/>
    </source>
</evidence>
<gene>
    <name evidence="1" type="ORF">CRG98_044853</name>
</gene>
<organism evidence="1 2">
    <name type="scientific">Punica granatum</name>
    <name type="common">Pomegranate</name>
    <dbReference type="NCBI Taxonomy" id="22663"/>
    <lineage>
        <taxon>Eukaryota</taxon>
        <taxon>Viridiplantae</taxon>
        <taxon>Streptophyta</taxon>
        <taxon>Embryophyta</taxon>
        <taxon>Tracheophyta</taxon>
        <taxon>Spermatophyta</taxon>
        <taxon>Magnoliopsida</taxon>
        <taxon>eudicotyledons</taxon>
        <taxon>Gunneridae</taxon>
        <taxon>Pentapetalae</taxon>
        <taxon>rosids</taxon>
        <taxon>malvids</taxon>
        <taxon>Myrtales</taxon>
        <taxon>Lythraceae</taxon>
        <taxon>Punica</taxon>
    </lineage>
</organism>
<protein>
    <submittedName>
        <fullName evidence="1">Uncharacterized protein</fullName>
    </submittedName>
</protein>